<comment type="caution">
    <text evidence="2">The sequence shown here is derived from an EMBL/GenBank/DDBJ whole genome shotgun (WGS) entry which is preliminary data.</text>
</comment>
<feature type="compositionally biased region" description="Low complexity" evidence="1">
    <location>
        <begin position="9"/>
        <end position="41"/>
    </location>
</feature>
<accession>A0A4Z2E3Q1</accession>
<sequence length="104" mass="10611">MCVQQGPFQRSQQSGSGSRAAQKGLAVGSRSSGVSSGSRVSGLKSLRVSFAGLGSQEGSQVRSARVKVQGAKGRIRTSAALNTLGPVPMALTCLRACLCVRACD</sequence>
<feature type="region of interest" description="Disordered" evidence="1">
    <location>
        <begin position="1"/>
        <end position="41"/>
    </location>
</feature>
<evidence type="ECO:0000256" key="1">
    <source>
        <dbReference type="SAM" id="MobiDB-lite"/>
    </source>
</evidence>
<organism evidence="2 3">
    <name type="scientific">Liparis tanakae</name>
    <name type="common">Tanaka's snailfish</name>
    <dbReference type="NCBI Taxonomy" id="230148"/>
    <lineage>
        <taxon>Eukaryota</taxon>
        <taxon>Metazoa</taxon>
        <taxon>Chordata</taxon>
        <taxon>Craniata</taxon>
        <taxon>Vertebrata</taxon>
        <taxon>Euteleostomi</taxon>
        <taxon>Actinopterygii</taxon>
        <taxon>Neopterygii</taxon>
        <taxon>Teleostei</taxon>
        <taxon>Neoteleostei</taxon>
        <taxon>Acanthomorphata</taxon>
        <taxon>Eupercaria</taxon>
        <taxon>Perciformes</taxon>
        <taxon>Cottioidei</taxon>
        <taxon>Cottales</taxon>
        <taxon>Liparidae</taxon>
        <taxon>Liparis</taxon>
    </lineage>
</organism>
<proteinExistence type="predicted"/>
<keyword evidence="3" id="KW-1185">Reference proteome</keyword>
<dbReference type="Proteomes" id="UP000314294">
    <property type="component" value="Unassembled WGS sequence"/>
</dbReference>
<evidence type="ECO:0000313" key="3">
    <source>
        <dbReference type="Proteomes" id="UP000314294"/>
    </source>
</evidence>
<evidence type="ECO:0000313" key="2">
    <source>
        <dbReference type="EMBL" id="TNN23566.1"/>
    </source>
</evidence>
<name>A0A4Z2E3Q1_9TELE</name>
<reference evidence="2 3" key="1">
    <citation type="submission" date="2019-03" db="EMBL/GenBank/DDBJ databases">
        <title>First draft genome of Liparis tanakae, snailfish: a comprehensive survey of snailfish specific genes.</title>
        <authorList>
            <person name="Kim W."/>
            <person name="Song I."/>
            <person name="Jeong J.-H."/>
            <person name="Kim D."/>
            <person name="Kim S."/>
            <person name="Ryu S."/>
            <person name="Song J.Y."/>
            <person name="Lee S.K."/>
        </authorList>
    </citation>
    <scope>NUCLEOTIDE SEQUENCE [LARGE SCALE GENOMIC DNA]</scope>
    <source>
        <tissue evidence="2">Muscle</tissue>
    </source>
</reference>
<protein>
    <submittedName>
        <fullName evidence="2">Uncharacterized protein</fullName>
    </submittedName>
</protein>
<dbReference type="AlphaFoldDB" id="A0A4Z2E3Q1"/>
<dbReference type="EMBL" id="SRLO01018039">
    <property type="protein sequence ID" value="TNN23566.1"/>
    <property type="molecule type" value="Genomic_DNA"/>
</dbReference>
<gene>
    <name evidence="2" type="ORF">EYF80_066312</name>
</gene>